<feature type="compositionally biased region" description="Acidic residues" evidence="18">
    <location>
        <begin position="235"/>
        <end position="246"/>
    </location>
</feature>
<dbReference type="InterPro" id="IPR009011">
    <property type="entry name" value="Man6P_isomerase_rcpt-bd_dom_sf"/>
</dbReference>
<dbReference type="GO" id="GO:0015031">
    <property type="term" value="P:protein transport"/>
    <property type="evidence" value="ECO:0007669"/>
    <property type="project" value="UniProtKB-KW"/>
</dbReference>
<feature type="region of interest" description="Disordered" evidence="18">
    <location>
        <begin position="225"/>
        <end position="261"/>
    </location>
</feature>
<feature type="signal peptide" evidence="20">
    <location>
        <begin position="1"/>
        <end position="30"/>
    </location>
</feature>
<evidence type="ECO:0000256" key="17">
    <source>
        <dbReference type="ARBA" id="ARBA00023329"/>
    </source>
</evidence>
<keyword evidence="8 19" id="KW-0812">Transmembrane</keyword>
<feature type="compositionally biased region" description="Basic and acidic residues" evidence="18">
    <location>
        <begin position="163"/>
        <end position="177"/>
    </location>
</feature>
<protein>
    <recommendedName>
        <fullName evidence="6">Autophagy-related protein 27</fullName>
    </recommendedName>
</protein>
<keyword evidence="14" id="KW-0496">Mitochondrion</keyword>
<evidence type="ECO:0000256" key="11">
    <source>
        <dbReference type="ARBA" id="ARBA00022989"/>
    </source>
</evidence>
<feature type="compositionally biased region" description="Acidic residues" evidence="18">
    <location>
        <begin position="192"/>
        <end position="208"/>
    </location>
</feature>
<evidence type="ECO:0000256" key="1">
    <source>
        <dbReference type="ARBA" id="ARBA00004304"/>
    </source>
</evidence>
<dbReference type="Proteomes" id="UP000012174">
    <property type="component" value="Unassembled WGS sequence"/>
</dbReference>
<keyword evidence="7" id="KW-0813">Transport</keyword>
<dbReference type="InterPro" id="IPR018939">
    <property type="entry name" value="Autophagy-rel_prot_27"/>
</dbReference>
<comment type="similarity">
    <text evidence="5">Belongs to the ATG27 family.</text>
</comment>
<evidence type="ECO:0000256" key="13">
    <source>
        <dbReference type="ARBA" id="ARBA00023034"/>
    </source>
</evidence>
<evidence type="ECO:0000256" key="2">
    <source>
        <dbReference type="ARBA" id="ARBA00004358"/>
    </source>
</evidence>
<dbReference type="GO" id="GO:0034045">
    <property type="term" value="C:phagophore assembly site membrane"/>
    <property type="evidence" value="ECO:0007669"/>
    <property type="project" value="UniProtKB-SubCell"/>
</dbReference>
<keyword evidence="12" id="KW-0072">Autophagy</keyword>
<evidence type="ECO:0000313" key="22">
    <source>
        <dbReference type="EMBL" id="EMR62465.1"/>
    </source>
</evidence>
<accession>M7T719</accession>
<evidence type="ECO:0000256" key="10">
    <source>
        <dbReference type="ARBA" id="ARBA00022927"/>
    </source>
</evidence>
<evidence type="ECO:0000259" key="21">
    <source>
        <dbReference type="PROSITE" id="PS51914"/>
    </source>
</evidence>
<evidence type="ECO:0000256" key="14">
    <source>
        <dbReference type="ARBA" id="ARBA00023128"/>
    </source>
</evidence>
<keyword evidence="17" id="KW-0968">Cytoplasmic vesicle</keyword>
<feature type="domain" description="MRH" evidence="21">
    <location>
        <begin position="32"/>
        <end position="298"/>
    </location>
</feature>
<dbReference type="SUPFAM" id="SSF50911">
    <property type="entry name" value="Mannose 6-phosphate receptor domain"/>
    <property type="match status" value="1"/>
</dbReference>
<dbReference type="GO" id="GO:0006914">
    <property type="term" value="P:autophagy"/>
    <property type="evidence" value="ECO:0007669"/>
    <property type="project" value="UniProtKB-KW"/>
</dbReference>
<feature type="compositionally biased region" description="Basic and acidic residues" evidence="18">
    <location>
        <begin position="247"/>
        <end position="256"/>
    </location>
</feature>
<keyword evidence="15 19" id="KW-0472">Membrane</keyword>
<reference evidence="23" key="1">
    <citation type="journal article" date="2013" name="Genome Announc.">
        <title>Draft genome sequence of the grapevine dieback fungus Eutypa lata UCR-EL1.</title>
        <authorList>
            <person name="Blanco-Ulate B."/>
            <person name="Rolshausen P.E."/>
            <person name="Cantu D."/>
        </authorList>
    </citation>
    <scope>NUCLEOTIDE SEQUENCE [LARGE SCALE GENOMIC DNA]</scope>
    <source>
        <strain evidence="23">UCR-EL1</strain>
    </source>
</reference>
<feature type="chain" id="PRO_5004085409" description="Autophagy-related protein 27" evidence="20">
    <location>
        <begin position="31"/>
        <end position="385"/>
    </location>
</feature>
<dbReference type="GO" id="GO:0000139">
    <property type="term" value="C:Golgi membrane"/>
    <property type="evidence" value="ECO:0007669"/>
    <property type="project" value="UniProtKB-SubCell"/>
</dbReference>
<evidence type="ECO:0000256" key="19">
    <source>
        <dbReference type="SAM" id="Phobius"/>
    </source>
</evidence>
<dbReference type="PROSITE" id="PS51914">
    <property type="entry name" value="MRH"/>
    <property type="match status" value="1"/>
</dbReference>
<dbReference type="OrthoDB" id="29460at2759"/>
<dbReference type="STRING" id="1287681.M7T719"/>
<keyword evidence="16" id="KW-1015">Disulfide bond</keyword>
<organism evidence="22 23">
    <name type="scientific">Eutypa lata (strain UCR-EL1)</name>
    <name type="common">Grapevine dieback disease fungus</name>
    <name type="synonym">Eutypa armeniacae</name>
    <dbReference type="NCBI Taxonomy" id="1287681"/>
    <lineage>
        <taxon>Eukaryota</taxon>
        <taxon>Fungi</taxon>
        <taxon>Dikarya</taxon>
        <taxon>Ascomycota</taxon>
        <taxon>Pezizomycotina</taxon>
        <taxon>Sordariomycetes</taxon>
        <taxon>Xylariomycetidae</taxon>
        <taxon>Xylariales</taxon>
        <taxon>Diatrypaceae</taxon>
        <taxon>Eutypa</taxon>
    </lineage>
</organism>
<keyword evidence="10" id="KW-0653">Protein transport</keyword>
<evidence type="ECO:0000256" key="3">
    <source>
        <dbReference type="ARBA" id="ARBA00004472"/>
    </source>
</evidence>
<evidence type="ECO:0000256" key="20">
    <source>
        <dbReference type="SAM" id="SignalP"/>
    </source>
</evidence>
<comment type="subcellular location">
    <subcellularLocation>
        <location evidence="2">Cytoplasmic vesicle membrane</location>
        <topology evidence="2">Single-pass type I membrane protein</topology>
    </subcellularLocation>
    <subcellularLocation>
        <location evidence="4">Golgi apparatus membrane</location>
        <topology evidence="4">Single-pass type I membrane protein</topology>
    </subcellularLocation>
    <subcellularLocation>
        <location evidence="1">Mitochondrion membrane</location>
        <topology evidence="1">Single-pass membrane protein</topology>
    </subcellularLocation>
    <subcellularLocation>
        <location evidence="3">Preautophagosomal structure membrane</location>
        <topology evidence="3">Single-pass type I membrane protein</topology>
    </subcellularLocation>
</comment>
<evidence type="ECO:0000256" key="5">
    <source>
        <dbReference type="ARBA" id="ARBA00005363"/>
    </source>
</evidence>
<evidence type="ECO:0000256" key="16">
    <source>
        <dbReference type="ARBA" id="ARBA00023157"/>
    </source>
</evidence>
<dbReference type="EMBL" id="KB707428">
    <property type="protein sequence ID" value="EMR62465.1"/>
    <property type="molecule type" value="Genomic_DNA"/>
</dbReference>
<dbReference type="InterPro" id="IPR044865">
    <property type="entry name" value="MRH_dom"/>
</dbReference>
<dbReference type="GO" id="GO:0030659">
    <property type="term" value="C:cytoplasmic vesicle membrane"/>
    <property type="evidence" value="ECO:0007669"/>
    <property type="project" value="UniProtKB-SubCell"/>
</dbReference>
<keyword evidence="9 20" id="KW-0732">Signal</keyword>
<feature type="region of interest" description="Disordered" evidence="18">
    <location>
        <begin position="142"/>
        <end position="208"/>
    </location>
</feature>
<keyword evidence="13" id="KW-0333">Golgi apparatus</keyword>
<dbReference type="Gene3D" id="2.70.130.10">
    <property type="entry name" value="Mannose-6-phosphate receptor binding domain"/>
    <property type="match status" value="1"/>
</dbReference>
<evidence type="ECO:0000256" key="4">
    <source>
        <dbReference type="ARBA" id="ARBA00004614"/>
    </source>
</evidence>
<dbReference type="HOGENOM" id="CLU_047751_0_0_1"/>
<keyword evidence="23" id="KW-1185">Reference proteome</keyword>
<evidence type="ECO:0000256" key="12">
    <source>
        <dbReference type="ARBA" id="ARBA00023006"/>
    </source>
</evidence>
<gene>
    <name evidence="22" type="ORF">UCREL1_10626</name>
</gene>
<evidence type="ECO:0000256" key="7">
    <source>
        <dbReference type="ARBA" id="ARBA00022448"/>
    </source>
</evidence>
<evidence type="ECO:0000256" key="9">
    <source>
        <dbReference type="ARBA" id="ARBA00022729"/>
    </source>
</evidence>
<feature type="transmembrane region" description="Helical" evidence="19">
    <location>
        <begin position="314"/>
        <end position="336"/>
    </location>
</feature>
<evidence type="ECO:0000256" key="18">
    <source>
        <dbReference type="SAM" id="MobiDB-lite"/>
    </source>
</evidence>
<evidence type="ECO:0000313" key="23">
    <source>
        <dbReference type="Proteomes" id="UP000012174"/>
    </source>
</evidence>
<name>M7T719_EUTLA</name>
<evidence type="ECO:0000256" key="15">
    <source>
        <dbReference type="ARBA" id="ARBA00023136"/>
    </source>
</evidence>
<evidence type="ECO:0000256" key="6">
    <source>
        <dbReference type="ARBA" id="ARBA00013776"/>
    </source>
</evidence>
<dbReference type="AlphaFoldDB" id="M7T719"/>
<dbReference type="OMA" id="GSSHWGF"/>
<dbReference type="PANTHER" id="PTHR15071">
    <property type="entry name" value="MANNOSE-6-PHOSPHATE RECEPTOR FAMILY MEMBER"/>
    <property type="match status" value="1"/>
</dbReference>
<dbReference type="KEGG" id="ela:UCREL1_10626"/>
<sequence length="385" mass="41819">MKFSSIPTTAGGDAGVLLSLLLLLPQAVTAQFACNNVVADKQKYNFKALDGAHSVVISKDEGASYLNTTYTVDICRPLKKTGDVPKHQQCPNGSRVCAIQRTIGKDESNPGDVILKAFPIAGNLLDYGGKSLDPEIARLSPEDLPNANVEDNQGGLRLTLKGGFDENPEHGGKREQKAIITFVCDPDREGTEGEFDPEDKYEDGDGPISEEEAVVDAEMLQSRRRSNPLFYRAEDGEEDGGDDGDKEGDGDGEKPTGEIQLGAGKNASLVFDSWGASDENANMDVLRLTWRTKYACAGRADEGPDDSASAHWGFFTWLVILVFLGTAAYLIFGSWLNYNRYGARGWDLVPHGDTIRDIPYLLKDWTRRVLNTVQGSGSRGGYSAV</sequence>
<proteinExistence type="inferred from homology"/>
<dbReference type="PANTHER" id="PTHR15071:SF13">
    <property type="entry name" value="AUTOPHAGY-RELATED PROTEIN 27"/>
    <property type="match status" value="1"/>
</dbReference>
<dbReference type="Pfam" id="PF09451">
    <property type="entry name" value="ATG27"/>
    <property type="match status" value="1"/>
</dbReference>
<dbReference type="eggNOG" id="ENOG502S1VT">
    <property type="taxonomic scope" value="Eukaryota"/>
</dbReference>
<dbReference type="GO" id="GO:0031966">
    <property type="term" value="C:mitochondrial membrane"/>
    <property type="evidence" value="ECO:0007669"/>
    <property type="project" value="UniProtKB-SubCell"/>
</dbReference>
<evidence type="ECO:0000256" key="8">
    <source>
        <dbReference type="ARBA" id="ARBA00022692"/>
    </source>
</evidence>
<keyword evidence="11 19" id="KW-1133">Transmembrane helix</keyword>